<comment type="subcellular location">
    <subcellularLocation>
        <location evidence="1">Nucleus</location>
    </subcellularLocation>
</comment>
<feature type="compositionally biased region" description="Polar residues" evidence="3">
    <location>
        <begin position="172"/>
        <end position="182"/>
    </location>
</feature>
<dbReference type="SMART" id="SM00066">
    <property type="entry name" value="GAL4"/>
    <property type="match status" value="1"/>
</dbReference>
<evidence type="ECO:0000313" key="5">
    <source>
        <dbReference type="EMBL" id="CAE6442030.1"/>
    </source>
</evidence>
<feature type="domain" description="Zn(2)-C6 fungal-type" evidence="4">
    <location>
        <begin position="11"/>
        <end position="40"/>
    </location>
</feature>
<dbReference type="InterPro" id="IPR001138">
    <property type="entry name" value="Zn2Cys6_DnaBD"/>
</dbReference>
<dbReference type="PANTHER" id="PTHR37534">
    <property type="entry name" value="TRANSCRIPTIONAL ACTIVATOR PROTEIN UGA3"/>
    <property type="match status" value="1"/>
</dbReference>
<evidence type="ECO:0000259" key="4">
    <source>
        <dbReference type="PROSITE" id="PS50048"/>
    </source>
</evidence>
<dbReference type="Pfam" id="PF00172">
    <property type="entry name" value="Zn_clus"/>
    <property type="match status" value="1"/>
</dbReference>
<dbReference type="CDD" id="cd00067">
    <property type="entry name" value="GAL4"/>
    <property type="match status" value="1"/>
</dbReference>
<dbReference type="GO" id="GO:0008270">
    <property type="term" value="F:zinc ion binding"/>
    <property type="evidence" value="ECO:0007669"/>
    <property type="project" value="InterPro"/>
</dbReference>
<feature type="compositionally biased region" description="Polar residues" evidence="3">
    <location>
        <begin position="85"/>
        <end position="103"/>
    </location>
</feature>
<dbReference type="Pfam" id="PF11951">
    <property type="entry name" value="Fungal_trans_2"/>
    <property type="match status" value="1"/>
</dbReference>
<gene>
    <name evidence="5" type="ORF">RDB_LOCUS41818</name>
</gene>
<dbReference type="EMBL" id="CAJMWY010000642">
    <property type="protein sequence ID" value="CAE6442030.1"/>
    <property type="molecule type" value="Genomic_DNA"/>
</dbReference>
<dbReference type="GO" id="GO:0000981">
    <property type="term" value="F:DNA-binding transcription factor activity, RNA polymerase II-specific"/>
    <property type="evidence" value="ECO:0007669"/>
    <property type="project" value="InterPro"/>
</dbReference>
<keyword evidence="2" id="KW-0539">Nucleus</keyword>
<dbReference type="Proteomes" id="UP000663861">
    <property type="component" value="Unassembled WGS sequence"/>
</dbReference>
<dbReference type="AlphaFoldDB" id="A0A8H3AWA3"/>
<dbReference type="GO" id="GO:0005634">
    <property type="term" value="C:nucleus"/>
    <property type="evidence" value="ECO:0007669"/>
    <property type="project" value="UniProtKB-SubCell"/>
</dbReference>
<dbReference type="PANTHER" id="PTHR37534:SF46">
    <property type="entry name" value="ZN(II)2CYS6 TRANSCRIPTION FACTOR (EUROFUNG)"/>
    <property type="match status" value="1"/>
</dbReference>
<evidence type="ECO:0000256" key="3">
    <source>
        <dbReference type="SAM" id="MobiDB-lite"/>
    </source>
</evidence>
<feature type="region of interest" description="Disordered" evidence="3">
    <location>
        <begin position="172"/>
        <end position="201"/>
    </location>
</feature>
<dbReference type="Gene3D" id="4.10.240.10">
    <property type="entry name" value="Zn(2)-C6 fungal-type DNA-binding domain"/>
    <property type="match status" value="1"/>
</dbReference>
<evidence type="ECO:0000313" key="6">
    <source>
        <dbReference type="Proteomes" id="UP000663861"/>
    </source>
</evidence>
<reference evidence="5" key="1">
    <citation type="submission" date="2021-01" db="EMBL/GenBank/DDBJ databases">
        <authorList>
            <person name="Kaushik A."/>
        </authorList>
    </citation>
    <scope>NUCLEOTIDE SEQUENCE</scope>
    <source>
        <strain evidence="5">AG4-RS23</strain>
    </source>
</reference>
<name>A0A8H3AWA3_9AGAM</name>
<accession>A0A8H3AWA3</accession>
<organism evidence="5 6">
    <name type="scientific">Rhizoctonia solani</name>
    <dbReference type="NCBI Taxonomy" id="456999"/>
    <lineage>
        <taxon>Eukaryota</taxon>
        <taxon>Fungi</taxon>
        <taxon>Dikarya</taxon>
        <taxon>Basidiomycota</taxon>
        <taxon>Agaricomycotina</taxon>
        <taxon>Agaricomycetes</taxon>
        <taxon>Cantharellales</taxon>
        <taxon>Ceratobasidiaceae</taxon>
        <taxon>Rhizoctonia</taxon>
    </lineage>
</organism>
<feature type="compositionally biased region" description="Polar residues" evidence="3">
    <location>
        <begin position="115"/>
        <end position="126"/>
    </location>
</feature>
<feature type="compositionally biased region" description="Basic residues" evidence="3">
    <location>
        <begin position="75"/>
        <end position="84"/>
    </location>
</feature>
<sequence>MPPSQTRSRSGCLTCKARRKKCDETKPFCQRCERAGVQCSGYSYLGASDDGKVFKLWTQPAYSMPLEIRPVSTRISHKARHSRTGLHSTDSSPPYQATGQSTPGAGPSCRMVSGEDSSQSDTSPDLFNSPPDLVPNLSSSIMTSEALENWWNLDPTLLLPSHQVEDPTYTLQQHPLRSSGPSTAADITGSPDSQHGQISRPMTGGQASLFQALFSLSDPTDDLDPGQAISTTAIGYPPTNIPTWPSPVICPDMGRGEPDDDSDEDESVRQIIYGTMRLDMSAEGNALPYVLESYAAWVTRTAFEPKKAALGARDLILKQFSDSEDSRWIVTTLAKVVRTLAHSSTWGDKLDYLRNMSYQPAVRALREYVHRKINDILSHSGPMGEQELSSALKTMGNVMEIASIYYTTTSLLDALDFMRTAAPLFRFLCPDPPGCLVQLQPLLQQPIVSLRHYVVVDIFSCIAIERNMLFHYDTAYDPKLIPPTIQFSGETGLQWLHGIPDAIVIAFARINMMREQGFADPQAVSEIESILRGFVVVPSVSNDPFLTVARIMVQECWRQAAYLYLYMGACHVDADDTRVKKALSKFMKLLEGTKQGHTPDAFLMMNCMIGGIAARNNSDREVIRHRMLNSERFKYPGAQGNIAVMILEYLWLRSDGERRPAVWADWQIAMRRATQRLSST</sequence>
<dbReference type="SUPFAM" id="SSF57701">
    <property type="entry name" value="Zn2/Cys6 DNA-binding domain"/>
    <property type="match status" value="1"/>
</dbReference>
<dbReference type="InterPro" id="IPR036864">
    <property type="entry name" value="Zn2-C6_fun-type_DNA-bd_sf"/>
</dbReference>
<dbReference type="PROSITE" id="PS00463">
    <property type="entry name" value="ZN2_CY6_FUNGAL_1"/>
    <property type="match status" value="1"/>
</dbReference>
<feature type="region of interest" description="Disordered" evidence="3">
    <location>
        <begin position="74"/>
        <end position="132"/>
    </location>
</feature>
<proteinExistence type="predicted"/>
<comment type="caution">
    <text evidence="5">The sequence shown here is derived from an EMBL/GenBank/DDBJ whole genome shotgun (WGS) entry which is preliminary data.</text>
</comment>
<dbReference type="PROSITE" id="PS50048">
    <property type="entry name" value="ZN2_CY6_FUNGAL_2"/>
    <property type="match status" value="1"/>
</dbReference>
<protein>
    <recommendedName>
        <fullName evidence="4">Zn(2)-C6 fungal-type domain-containing protein</fullName>
    </recommendedName>
</protein>
<dbReference type="InterPro" id="IPR021858">
    <property type="entry name" value="Fun_TF"/>
</dbReference>
<evidence type="ECO:0000256" key="1">
    <source>
        <dbReference type="ARBA" id="ARBA00004123"/>
    </source>
</evidence>
<evidence type="ECO:0000256" key="2">
    <source>
        <dbReference type="ARBA" id="ARBA00023242"/>
    </source>
</evidence>